<dbReference type="SUPFAM" id="SSF53335">
    <property type="entry name" value="S-adenosyl-L-methionine-dependent methyltransferases"/>
    <property type="match status" value="1"/>
</dbReference>
<dbReference type="STRING" id="1670800.BSQ44_01270"/>
<name>A0A1L3SLH7_9HYPH</name>
<proteinExistence type="predicted"/>
<gene>
    <name evidence="2" type="ORF">BSQ44_01270</name>
</gene>
<dbReference type="Proteomes" id="UP000182840">
    <property type="component" value="Chromosome"/>
</dbReference>
<dbReference type="EMBL" id="CP018171">
    <property type="protein sequence ID" value="APH70162.1"/>
    <property type="molecule type" value="Genomic_DNA"/>
</dbReference>
<dbReference type="GO" id="GO:0008757">
    <property type="term" value="F:S-adenosylmethionine-dependent methyltransferase activity"/>
    <property type="evidence" value="ECO:0007669"/>
    <property type="project" value="InterPro"/>
</dbReference>
<sequence length="229" mass="25437">MASGKPNSQYNVAKPDSLAIRLAHRQREVMFQRWIETCSVGPQDTILDVGVTSDTTYSSSNYLEAWYPHKSKIVACGIDDASFLEDMYPGMTFVKANGLDLPFEDKSFDVVHSSAVLEHVGSHENQIRFVRECARVCRRAFFLTTPNRWFPVEFHTSLPLLHWLPKSVFRGLLRQTSLSFFADEANLNLMTGSELGGIGGSLEGWTTTVETVALGGLTSNIVLVGNRCA</sequence>
<protein>
    <recommendedName>
        <fullName evidence="1">Methyltransferase type 11 domain-containing protein</fullName>
    </recommendedName>
</protein>
<feature type="domain" description="Methyltransferase type 11" evidence="1">
    <location>
        <begin position="91"/>
        <end position="139"/>
    </location>
</feature>
<dbReference type="KEGG" id="meso:BSQ44_01270"/>
<keyword evidence="3" id="KW-1185">Reference proteome</keyword>
<dbReference type="PANTHER" id="PTHR43591:SF24">
    <property type="entry name" value="2-METHOXY-6-POLYPRENYL-1,4-BENZOQUINOL METHYLASE, MITOCHONDRIAL"/>
    <property type="match status" value="1"/>
</dbReference>
<dbReference type="InterPro" id="IPR013216">
    <property type="entry name" value="Methyltransf_11"/>
</dbReference>
<dbReference type="RefSeq" id="WP_072601575.1">
    <property type="nucleotide sequence ID" value="NZ_CP018171.1"/>
</dbReference>
<dbReference type="Pfam" id="PF08241">
    <property type="entry name" value="Methyltransf_11"/>
    <property type="match status" value="1"/>
</dbReference>
<accession>A0A1L3SLH7</accession>
<dbReference type="Gene3D" id="3.40.50.150">
    <property type="entry name" value="Vaccinia Virus protein VP39"/>
    <property type="match status" value="1"/>
</dbReference>
<organism evidence="2 3">
    <name type="scientific">Aquibium oceanicum</name>
    <dbReference type="NCBI Taxonomy" id="1670800"/>
    <lineage>
        <taxon>Bacteria</taxon>
        <taxon>Pseudomonadati</taxon>
        <taxon>Pseudomonadota</taxon>
        <taxon>Alphaproteobacteria</taxon>
        <taxon>Hyphomicrobiales</taxon>
        <taxon>Phyllobacteriaceae</taxon>
        <taxon>Aquibium</taxon>
    </lineage>
</organism>
<evidence type="ECO:0000313" key="2">
    <source>
        <dbReference type="EMBL" id="APH70162.1"/>
    </source>
</evidence>
<evidence type="ECO:0000313" key="3">
    <source>
        <dbReference type="Proteomes" id="UP000182840"/>
    </source>
</evidence>
<evidence type="ECO:0000259" key="1">
    <source>
        <dbReference type="Pfam" id="PF08241"/>
    </source>
</evidence>
<reference evidence="3" key="1">
    <citation type="submission" date="2016-11" db="EMBL/GenBank/DDBJ databases">
        <title>Mesorhizobium oceanicum sp. nov., isolated from deep seawater in South China Sea.</title>
        <authorList>
            <person name="Fu G.-Y."/>
        </authorList>
    </citation>
    <scope>NUCLEOTIDE SEQUENCE [LARGE SCALE GENOMIC DNA]</scope>
    <source>
        <strain evidence="3">B7</strain>
    </source>
</reference>
<dbReference type="PANTHER" id="PTHR43591">
    <property type="entry name" value="METHYLTRANSFERASE"/>
    <property type="match status" value="1"/>
</dbReference>
<dbReference type="AlphaFoldDB" id="A0A1L3SLH7"/>
<dbReference type="InterPro" id="IPR029063">
    <property type="entry name" value="SAM-dependent_MTases_sf"/>
</dbReference>